<dbReference type="EMBL" id="CP000724">
    <property type="protein sequence ID" value="ABR47948.1"/>
    <property type="molecule type" value="Genomic_DNA"/>
</dbReference>
<accession>A6TP30</accession>
<organism evidence="2 3">
    <name type="scientific">Alkaliphilus metalliredigens (strain QYMF)</name>
    <dbReference type="NCBI Taxonomy" id="293826"/>
    <lineage>
        <taxon>Bacteria</taxon>
        <taxon>Bacillati</taxon>
        <taxon>Bacillota</taxon>
        <taxon>Clostridia</taxon>
        <taxon>Peptostreptococcales</taxon>
        <taxon>Natronincolaceae</taxon>
        <taxon>Alkaliphilus</taxon>
    </lineage>
</organism>
<keyword evidence="1" id="KW-1133">Transmembrane helix</keyword>
<proteinExistence type="predicted"/>
<feature type="transmembrane region" description="Helical" evidence="1">
    <location>
        <begin position="89"/>
        <end position="108"/>
    </location>
</feature>
<sequence length="134" mass="15611">MTIKSSENKEKWKLHINSQLSSGQTQIQWCEEQSVNIHSFRYWKNRLQIKPEQSKESTGFVAIKPVTLQKVSKMRIRIDWNMIFTQKSWVVVIAMSCSVLWGSAFPVIKTSYVEMEIASTNLAAIIVLQEWDFL</sequence>
<evidence type="ECO:0000313" key="3">
    <source>
        <dbReference type="Proteomes" id="UP000001572"/>
    </source>
</evidence>
<protein>
    <recommendedName>
        <fullName evidence="4">Transposase</fullName>
    </recommendedName>
</protein>
<dbReference type="KEGG" id="amt:Amet_1776"/>
<reference evidence="3" key="1">
    <citation type="journal article" date="2016" name="Genome Announc.">
        <title>Complete genome sequence of Alkaliphilus metalliredigens strain QYMF, an alkaliphilic and metal-reducing bacterium isolated from borax-contaminated leachate ponds.</title>
        <authorList>
            <person name="Hwang C."/>
            <person name="Copeland A."/>
            <person name="Lucas S."/>
            <person name="Lapidus A."/>
            <person name="Barry K."/>
            <person name="Detter J.C."/>
            <person name="Glavina Del Rio T."/>
            <person name="Hammon N."/>
            <person name="Israni S."/>
            <person name="Dalin E."/>
            <person name="Tice H."/>
            <person name="Pitluck S."/>
            <person name="Chertkov O."/>
            <person name="Brettin T."/>
            <person name="Bruce D."/>
            <person name="Han C."/>
            <person name="Schmutz J."/>
            <person name="Larimer F."/>
            <person name="Land M.L."/>
            <person name="Hauser L."/>
            <person name="Kyrpides N."/>
            <person name="Mikhailova N."/>
            <person name="Ye Q."/>
            <person name="Zhou J."/>
            <person name="Richardson P."/>
            <person name="Fields M.W."/>
        </authorList>
    </citation>
    <scope>NUCLEOTIDE SEQUENCE [LARGE SCALE GENOMIC DNA]</scope>
    <source>
        <strain evidence="3">QYMF</strain>
    </source>
</reference>
<gene>
    <name evidence="2" type="ordered locus">Amet_1776</name>
</gene>
<evidence type="ECO:0008006" key="4">
    <source>
        <dbReference type="Google" id="ProtNLM"/>
    </source>
</evidence>
<evidence type="ECO:0000313" key="2">
    <source>
        <dbReference type="EMBL" id="ABR47948.1"/>
    </source>
</evidence>
<dbReference type="NCBIfam" id="NF047593">
    <property type="entry name" value="IS66_ISAeme5_TnpA"/>
    <property type="match status" value="1"/>
</dbReference>
<dbReference type="RefSeq" id="WP_012062983.1">
    <property type="nucleotide sequence ID" value="NC_009633.1"/>
</dbReference>
<dbReference type="HOGENOM" id="CLU_1891763_0_0_9"/>
<name>A6TP30_ALKMQ</name>
<evidence type="ECO:0000256" key="1">
    <source>
        <dbReference type="SAM" id="Phobius"/>
    </source>
</evidence>
<keyword evidence="3" id="KW-1185">Reference proteome</keyword>
<dbReference type="eggNOG" id="COG0697">
    <property type="taxonomic scope" value="Bacteria"/>
</dbReference>
<dbReference type="AlphaFoldDB" id="A6TP30"/>
<keyword evidence="1" id="KW-0472">Membrane</keyword>
<dbReference type="STRING" id="293826.Amet_1776"/>
<dbReference type="Proteomes" id="UP000001572">
    <property type="component" value="Chromosome"/>
</dbReference>
<keyword evidence="1" id="KW-0812">Transmembrane</keyword>